<reference evidence="1" key="1">
    <citation type="submission" date="2021-11" db="EMBL/GenBank/DDBJ databases">
        <authorList>
            <person name="Wang Y."/>
            <person name="Chen N."/>
        </authorList>
    </citation>
    <scope>NUCLEOTIDE SEQUENCE</scope>
    <source>
        <strain evidence="1">Jiaozhou Bay in China</strain>
    </source>
</reference>
<accession>A0A976UFP9</accession>
<dbReference type="GeneID" id="74849421"/>
<proteinExistence type="predicted"/>
<protein>
    <submittedName>
        <fullName evidence="1">Uncharacterized protein</fullName>
    </submittedName>
</protein>
<keyword evidence="1" id="KW-0150">Chloroplast</keyword>
<gene>
    <name evidence="1" type="primary">orf125</name>
</gene>
<keyword evidence="1" id="KW-0934">Plastid</keyword>
<evidence type="ECO:0000313" key="1">
    <source>
        <dbReference type="EMBL" id="UVG41548.1"/>
    </source>
</evidence>
<dbReference type="AlphaFoldDB" id="A0A976UFP9"/>
<geneLocation type="chloroplast" evidence="1"/>
<dbReference type="EMBL" id="OL415005">
    <property type="protein sequence ID" value="UVG41548.1"/>
    <property type="molecule type" value="Genomic_DNA"/>
</dbReference>
<organism evidence="1">
    <name type="scientific">Navicula arenaria</name>
    <dbReference type="NCBI Taxonomy" id="355634"/>
    <lineage>
        <taxon>Eukaryota</taxon>
        <taxon>Sar</taxon>
        <taxon>Stramenopiles</taxon>
        <taxon>Ochrophyta</taxon>
        <taxon>Bacillariophyta</taxon>
        <taxon>Bacillariophyceae</taxon>
        <taxon>Bacillariophycidae</taxon>
        <taxon>Naviculales</taxon>
        <taxon>Naviculaceae</taxon>
        <taxon>Navicula</taxon>
    </lineage>
</organism>
<reference evidence="1" key="2">
    <citation type="journal article" date="2022" name="Int J Environ Res Public Health">
        <title>Comparative Analysis of Bacillariophyceae Chloroplast Genomes Uncovers Extensive Genome Rearrangements Associated with Speciation.</title>
        <authorList>
            <person name="Wang Y."/>
            <person name="Wang J."/>
            <person name="Chen Y."/>
            <person name="Liu S."/>
            <person name="Zhao Y."/>
            <person name="Chen N."/>
        </authorList>
    </citation>
    <scope>NUCLEOTIDE SEQUENCE</scope>
    <source>
        <strain evidence="1">Jiaozhou Bay in China</strain>
    </source>
</reference>
<name>A0A976UFP9_9STRA</name>
<sequence length="125" mass="14515">MLVKKISFVRPTLLEEIPDIEDYNLDVFVELEDGYTYTVVIATAKNIVSLMDKEKTNFSEPGNPFIIVRKLTKEIIEEAVKAYAENDAYWLKFYHFAGEVDTAVFNRLQAEHTEYLKELDELDNS</sequence>
<dbReference type="RefSeq" id="YP_010472083.1">
    <property type="nucleotide sequence ID" value="NC_066075.1"/>
</dbReference>